<keyword evidence="3" id="KW-1185">Reference proteome</keyword>
<reference evidence="2 3" key="1">
    <citation type="submission" date="2018-05" db="EMBL/GenBank/DDBJ databases">
        <title>Polaribacter aquimarinus sp. nov., isolated from sediment in a sediment of sea.</title>
        <authorList>
            <person name="Lu D."/>
        </authorList>
    </citation>
    <scope>NUCLEOTIDE SEQUENCE [LARGE SCALE GENOMIC DNA]</scope>
    <source>
        <strain evidence="2 3">ZY113</strain>
    </source>
</reference>
<accession>A0A2U2JDK6</accession>
<evidence type="ECO:0000256" key="1">
    <source>
        <dbReference type="SAM" id="SignalP"/>
    </source>
</evidence>
<sequence length="150" mass="17394">MRNFKNKLLIIATLMITISVSAQDYLMTLKPLSASVLKIDGKKTTEAPLIENKTFSYVYKGGEVQVVFEGNLHYEFFNNKKHFIKSELVWTSKDECYMIIKDFNLPNFPFKTGTKMKMKITKVKDGYIHYKSTLGGRTWKGKMKESTEKK</sequence>
<keyword evidence="1" id="KW-0732">Signal</keyword>
<comment type="caution">
    <text evidence="2">The sequence shown here is derived from an EMBL/GenBank/DDBJ whole genome shotgun (WGS) entry which is preliminary data.</text>
</comment>
<dbReference type="AlphaFoldDB" id="A0A2U2JDK6"/>
<dbReference type="EMBL" id="QFFG01000001">
    <property type="protein sequence ID" value="PWG06419.1"/>
    <property type="molecule type" value="Genomic_DNA"/>
</dbReference>
<feature type="signal peptide" evidence="1">
    <location>
        <begin position="1"/>
        <end position="22"/>
    </location>
</feature>
<evidence type="ECO:0000313" key="2">
    <source>
        <dbReference type="EMBL" id="PWG06419.1"/>
    </source>
</evidence>
<name>A0A2U2JDK6_9FLAO</name>
<evidence type="ECO:0000313" key="3">
    <source>
        <dbReference type="Proteomes" id="UP000245670"/>
    </source>
</evidence>
<feature type="chain" id="PRO_5015726221" evidence="1">
    <location>
        <begin position="23"/>
        <end position="150"/>
    </location>
</feature>
<proteinExistence type="predicted"/>
<dbReference type="RefSeq" id="WP_109403335.1">
    <property type="nucleotide sequence ID" value="NZ_QFFG01000001.1"/>
</dbReference>
<protein>
    <submittedName>
        <fullName evidence="2">Uncharacterized protein</fullName>
    </submittedName>
</protein>
<dbReference type="OrthoDB" id="1431790at2"/>
<organism evidence="2 3">
    <name type="scientific">Polaribacter aquimarinus</name>
    <dbReference type="NCBI Taxonomy" id="2100726"/>
    <lineage>
        <taxon>Bacteria</taxon>
        <taxon>Pseudomonadati</taxon>
        <taxon>Bacteroidota</taxon>
        <taxon>Flavobacteriia</taxon>
        <taxon>Flavobacteriales</taxon>
        <taxon>Flavobacteriaceae</taxon>
    </lineage>
</organism>
<dbReference type="Proteomes" id="UP000245670">
    <property type="component" value="Unassembled WGS sequence"/>
</dbReference>
<gene>
    <name evidence="2" type="ORF">DIS07_00885</name>
</gene>